<feature type="domain" description="PB1" evidence="2">
    <location>
        <begin position="1"/>
        <end position="87"/>
    </location>
</feature>
<proteinExistence type="predicted"/>
<feature type="region of interest" description="Disordered" evidence="1">
    <location>
        <begin position="478"/>
        <end position="655"/>
    </location>
</feature>
<dbReference type="OrthoDB" id="661148at2759"/>
<feature type="compositionally biased region" description="Low complexity" evidence="1">
    <location>
        <begin position="638"/>
        <end position="647"/>
    </location>
</feature>
<dbReference type="SUPFAM" id="SSF54277">
    <property type="entry name" value="CAD &amp; PB1 domains"/>
    <property type="match status" value="1"/>
</dbReference>
<dbReference type="InterPro" id="IPR053793">
    <property type="entry name" value="PB1-like"/>
</dbReference>
<dbReference type="AlphaFoldDB" id="A0A4S8MWG9"/>
<keyword evidence="4" id="KW-1185">Reference proteome</keyword>
<feature type="compositionally biased region" description="Pro residues" evidence="1">
    <location>
        <begin position="540"/>
        <end position="551"/>
    </location>
</feature>
<feature type="compositionally biased region" description="Low complexity" evidence="1">
    <location>
        <begin position="227"/>
        <end position="253"/>
    </location>
</feature>
<organism evidence="3 4">
    <name type="scientific">Dendrothele bispora (strain CBS 962.96)</name>
    <dbReference type="NCBI Taxonomy" id="1314807"/>
    <lineage>
        <taxon>Eukaryota</taxon>
        <taxon>Fungi</taxon>
        <taxon>Dikarya</taxon>
        <taxon>Basidiomycota</taxon>
        <taxon>Agaricomycotina</taxon>
        <taxon>Agaricomycetes</taxon>
        <taxon>Agaricomycetidae</taxon>
        <taxon>Agaricales</taxon>
        <taxon>Agaricales incertae sedis</taxon>
        <taxon>Dendrothele</taxon>
    </lineage>
</organism>
<dbReference type="Gene3D" id="3.10.20.90">
    <property type="entry name" value="Phosphatidylinositol 3-kinase Catalytic Subunit, Chain A, domain 1"/>
    <property type="match status" value="1"/>
</dbReference>
<evidence type="ECO:0000256" key="1">
    <source>
        <dbReference type="SAM" id="MobiDB-lite"/>
    </source>
</evidence>
<feature type="compositionally biased region" description="Pro residues" evidence="1">
    <location>
        <begin position="478"/>
        <end position="494"/>
    </location>
</feature>
<feature type="region of interest" description="Disordered" evidence="1">
    <location>
        <begin position="162"/>
        <end position="197"/>
    </location>
</feature>
<protein>
    <recommendedName>
        <fullName evidence="2">PB1 domain-containing protein</fullName>
    </recommendedName>
</protein>
<reference evidence="3 4" key="1">
    <citation type="journal article" date="2019" name="Nat. Ecol. Evol.">
        <title>Megaphylogeny resolves global patterns of mushroom evolution.</title>
        <authorList>
            <person name="Varga T."/>
            <person name="Krizsan K."/>
            <person name="Foldi C."/>
            <person name="Dima B."/>
            <person name="Sanchez-Garcia M."/>
            <person name="Sanchez-Ramirez S."/>
            <person name="Szollosi G.J."/>
            <person name="Szarkandi J.G."/>
            <person name="Papp V."/>
            <person name="Albert L."/>
            <person name="Andreopoulos W."/>
            <person name="Angelini C."/>
            <person name="Antonin V."/>
            <person name="Barry K.W."/>
            <person name="Bougher N.L."/>
            <person name="Buchanan P."/>
            <person name="Buyck B."/>
            <person name="Bense V."/>
            <person name="Catcheside P."/>
            <person name="Chovatia M."/>
            <person name="Cooper J."/>
            <person name="Damon W."/>
            <person name="Desjardin D."/>
            <person name="Finy P."/>
            <person name="Geml J."/>
            <person name="Haridas S."/>
            <person name="Hughes K."/>
            <person name="Justo A."/>
            <person name="Karasinski D."/>
            <person name="Kautmanova I."/>
            <person name="Kiss B."/>
            <person name="Kocsube S."/>
            <person name="Kotiranta H."/>
            <person name="LaButti K.M."/>
            <person name="Lechner B.E."/>
            <person name="Liimatainen K."/>
            <person name="Lipzen A."/>
            <person name="Lukacs Z."/>
            <person name="Mihaltcheva S."/>
            <person name="Morgado L.N."/>
            <person name="Niskanen T."/>
            <person name="Noordeloos M.E."/>
            <person name="Ohm R.A."/>
            <person name="Ortiz-Santana B."/>
            <person name="Ovrebo C."/>
            <person name="Racz N."/>
            <person name="Riley R."/>
            <person name="Savchenko A."/>
            <person name="Shiryaev A."/>
            <person name="Soop K."/>
            <person name="Spirin V."/>
            <person name="Szebenyi C."/>
            <person name="Tomsovsky M."/>
            <person name="Tulloss R.E."/>
            <person name="Uehling J."/>
            <person name="Grigoriev I.V."/>
            <person name="Vagvolgyi C."/>
            <person name="Papp T."/>
            <person name="Martin F.M."/>
            <person name="Miettinen O."/>
            <person name="Hibbett D.S."/>
            <person name="Nagy L.G."/>
        </authorList>
    </citation>
    <scope>NUCLEOTIDE SEQUENCE [LARGE SCALE GENOMIC DNA]</scope>
    <source>
        <strain evidence="3 4">CBS 962.96</strain>
    </source>
</reference>
<dbReference type="PROSITE" id="PS51745">
    <property type="entry name" value="PB1"/>
    <property type="match status" value="1"/>
</dbReference>
<dbReference type="EMBL" id="ML179037">
    <property type="protein sequence ID" value="THV07515.1"/>
    <property type="molecule type" value="Genomic_DNA"/>
</dbReference>
<dbReference type="Proteomes" id="UP000297245">
    <property type="component" value="Unassembled WGS sequence"/>
</dbReference>
<feature type="compositionally biased region" description="Pro residues" evidence="1">
    <location>
        <begin position="617"/>
        <end position="637"/>
    </location>
</feature>
<accession>A0A4S8MWG9</accession>
<sequence length="763" mass="82022">MTIQFKLKSPNGLTRRISFDTLPSWVDLSEKIYSLYGIPVDKVAVSYIDPEDDEVTMSTEEELQDYYLIYHSLIQKVEVARLTVQDLRAPHVDTKTLPNTPPTAGFRNTFGGSLSEGLPFNIDEDWQHFPPNLGGLFSSANEREDSLHAFVEVVDTDAELTQSSLKNVETSSESSSDFSQATATPRPDKGKGKAFDPMSSAVSLINSEQPEEKPTLHVFGVERFEKSVPSSKTTSRRSSSTVSPSPTVESTPKANVQDVPPAPPSATASTKAASIRSIPPSSKVQATTVSGAASIRSIPASTVKAPLSTAPATVIEEEADPPLPPLDATSLNQSNPSLANDIANLMNLLTEVIASHPELSEGFRNVVRNAANGTYWPAQRDAMAQAADGVTNTANQTADDLRRLEEEAGRRVADSLGALFRSFAQVVGAPYEQAQPSQSGEYPHSLWDVWRYHPFWRRSSGWAAPPYAPVPGTPPAGSYMPPPPGPHPPPPPPHGPRHVASFRSPSFGGPGFGPNSWFNRAVPPPPPPPAGAADPWDAAPAPPPPPPPPQTQPSSSRRRQTSQDLRAQVEAAKLLYKAEKERYRVDREARKAEKERRMMEVLGRGDGNPDASQAVSAPPPPHPPAVPTVPPRPPAAPPSQSSRSGAAMTQIVSNARGGFPAMEMFNVPRRSNTLPARTSLGNSRRVVSDDPAVRAINRITKKLADMGFTEAAHPELPNKIKASVPSNGAIGREKEDDIVTSLLEEMVSQPKAPVASSSRAGWP</sequence>
<name>A0A4S8MWG9_DENBC</name>
<dbReference type="SMART" id="SM00666">
    <property type="entry name" value="PB1"/>
    <property type="match status" value="1"/>
</dbReference>
<feature type="compositionally biased region" description="Low complexity" evidence="1">
    <location>
        <begin position="163"/>
        <end position="179"/>
    </location>
</feature>
<feature type="compositionally biased region" description="Basic and acidic residues" evidence="1">
    <location>
        <begin position="576"/>
        <end position="599"/>
    </location>
</feature>
<evidence type="ECO:0000313" key="4">
    <source>
        <dbReference type="Proteomes" id="UP000297245"/>
    </source>
</evidence>
<gene>
    <name evidence="3" type="ORF">K435DRAFT_772426</name>
</gene>
<feature type="region of interest" description="Disordered" evidence="1">
    <location>
        <begin position="225"/>
        <end position="285"/>
    </location>
</feature>
<evidence type="ECO:0000313" key="3">
    <source>
        <dbReference type="EMBL" id="THV07515.1"/>
    </source>
</evidence>
<dbReference type="PRINTS" id="PR01217">
    <property type="entry name" value="PRICHEXTENSN"/>
</dbReference>
<dbReference type="Pfam" id="PF00564">
    <property type="entry name" value="PB1"/>
    <property type="match status" value="1"/>
</dbReference>
<evidence type="ECO:0000259" key="2">
    <source>
        <dbReference type="PROSITE" id="PS51745"/>
    </source>
</evidence>
<feature type="non-terminal residue" evidence="3">
    <location>
        <position position="1"/>
    </location>
</feature>
<dbReference type="InterPro" id="IPR000270">
    <property type="entry name" value="PB1_dom"/>
</dbReference>
<feature type="compositionally biased region" description="Low complexity" evidence="1">
    <location>
        <begin position="265"/>
        <end position="274"/>
    </location>
</feature>